<evidence type="ECO:0000313" key="1">
    <source>
        <dbReference type="EMBL" id="SDQ72462.1"/>
    </source>
</evidence>
<accession>A0ABY0TEW4</accession>
<dbReference type="EMBL" id="FNKY01000001">
    <property type="protein sequence ID" value="SDQ72462.1"/>
    <property type="molecule type" value="Genomic_DNA"/>
</dbReference>
<reference evidence="1 2" key="1">
    <citation type="submission" date="2016-10" db="EMBL/GenBank/DDBJ databases">
        <authorList>
            <person name="Varghese N."/>
            <person name="Submissions S."/>
        </authorList>
    </citation>
    <scope>NUCLEOTIDE SEQUENCE [LARGE SCALE GENOMIC DNA]</scope>
    <source>
        <strain evidence="1 2">Nl1</strain>
    </source>
</reference>
<proteinExistence type="predicted"/>
<keyword evidence="2" id="KW-1185">Reference proteome</keyword>
<gene>
    <name evidence="1" type="ORF">SAMN05216402_2025</name>
</gene>
<organism evidence="1 2">
    <name type="scientific">Nitrosospira multiformis</name>
    <dbReference type="NCBI Taxonomy" id="1231"/>
    <lineage>
        <taxon>Bacteria</taxon>
        <taxon>Pseudomonadati</taxon>
        <taxon>Pseudomonadota</taxon>
        <taxon>Betaproteobacteria</taxon>
        <taxon>Nitrosomonadales</taxon>
        <taxon>Nitrosomonadaceae</taxon>
        <taxon>Nitrosospira</taxon>
    </lineage>
</organism>
<dbReference type="Proteomes" id="UP000183471">
    <property type="component" value="Unassembled WGS sequence"/>
</dbReference>
<protein>
    <submittedName>
        <fullName evidence="1">Uncharacterized protein</fullName>
    </submittedName>
</protein>
<name>A0ABY0TEW4_9PROT</name>
<evidence type="ECO:0000313" key="2">
    <source>
        <dbReference type="Proteomes" id="UP000183471"/>
    </source>
</evidence>
<comment type="caution">
    <text evidence="1">The sequence shown here is derived from an EMBL/GenBank/DDBJ whole genome shotgun (WGS) entry which is preliminary data.</text>
</comment>
<sequence>MMVRQVARQFCRLGEVHSLVYGRRASGGNGRKLTTSTRVGSESRLMDYLG</sequence>